<dbReference type="EnsemblMetazoa" id="CJA19784.1">
    <property type="protein sequence ID" value="CJA19784.1"/>
    <property type="gene ID" value="WBGene00175355"/>
</dbReference>
<feature type="region of interest" description="Disordered" evidence="1">
    <location>
        <begin position="101"/>
        <end position="125"/>
    </location>
</feature>
<sequence length="144" mass="16313">MGEDKTRCVPREQTRLVSDGQMVAKKVRREARRQVVNCAGESEISVEDTDLCLRRTLEDRHGGVYTVKPDRDRLSPTSLSASDSSDSMECLVDCSDMGVTEHESVTNRRLGRSRSGKESRRGVDTLLRARARRLERHRHVSSDK</sequence>
<accession>A0A8R1I4N3</accession>
<reference evidence="3" key="1">
    <citation type="submission" date="2010-08" db="EMBL/GenBank/DDBJ databases">
        <authorList>
            <consortium name="Caenorhabditis japonica Sequencing Consortium"/>
            <person name="Wilson R.K."/>
        </authorList>
    </citation>
    <scope>NUCLEOTIDE SEQUENCE [LARGE SCALE GENOMIC DNA]</scope>
    <source>
        <strain evidence="3">DF5081</strain>
    </source>
</reference>
<organism evidence="2 3">
    <name type="scientific">Caenorhabditis japonica</name>
    <dbReference type="NCBI Taxonomy" id="281687"/>
    <lineage>
        <taxon>Eukaryota</taxon>
        <taxon>Metazoa</taxon>
        <taxon>Ecdysozoa</taxon>
        <taxon>Nematoda</taxon>
        <taxon>Chromadorea</taxon>
        <taxon>Rhabditida</taxon>
        <taxon>Rhabditina</taxon>
        <taxon>Rhabditomorpha</taxon>
        <taxon>Rhabditoidea</taxon>
        <taxon>Rhabditidae</taxon>
        <taxon>Peloderinae</taxon>
        <taxon>Caenorhabditis</taxon>
    </lineage>
</organism>
<protein>
    <submittedName>
        <fullName evidence="2">Uncharacterized protein</fullName>
    </submittedName>
</protein>
<evidence type="ECO:0000313" key="2">
    <source>
        <dbReference type="EnsemblMetazoa" id="CJA19784.1"/>
    </source>
</evidence>
<feature type="region of interest" description="Disordered" evidence="1">
    <location>
        <begin position="67"/>
        <end position="87"/>
    </location>
</feature>
<name>A0A8R1I4N3_CAEJA</name>
<dbReference type="AlphaFoldDB" id="A0A8R1I4N3"/>
<proteinExistence type="predicted"/>
<reference evidence="2" key="2">
    <citation type="submission" date="2022-06" db="UniProtKB">
        <authorList>
            <consortium name="EnsemblMetazoa"/>
        </authorList>
    </citation>
    <scope>IDENTIFICATION</scope>
    <source>
        <strain evidence="2">DF5081</strain>
    </source>
</reference>
<keyword evidence="3" id="KW-1185">Reference proteome</keyword>
<evidence type="ECO:0000256" key="1">
    <source>
        <dbReference type="SAM" id="MobiDB-lite"/>
    </source>
</evidence>
<dbReference type="Proteomes" id="UP000005237">
    <property type="component" value="Unassembled WGS sequence"/>
</dbReference>
<feature type="compositionally biased region" description="Low complexity" evidence="1">
    <location>
        <begin position="75"/>
        <end position="87"/>
    </location>
</feature>
<evidence type="ECO:0000313" key="3">
    <source>
        <dbReference type="Proteomes" id="UP000005237"/>
    </source>
</evidence>